<keyword evidence="3" id="KW-1185">Reference proteome</keyword>
<protein>
    <submittedName>
        <fullName evidence="2">GNAT family N-acetyltransferase</fullName>
    </submittedName>
</protein>
<evidence type="ECO:0000313" key="3">
    <source>
        <dbReference type="Proteomes" id="UP000321954"/>
    </source>
</evidence>
<keyword evidence="2" id="KW-0808">Transferase</keyword>
<dbReference type="Gene3D" id="3.40.630.30">
    <property type="match status" value="1"/>
</dbReference>
<dbReference type="KEGG" id="anp:FK178_01825"/>
<dbReference type="Proteomes" id="UP000321954">
    <property type="component" value="Chromosome"/>
</dbReference>
<dbReference type="AlphaFoldDB" id="A0A5B8YHH0"/>
<sequence>MHIRPAISSDLPKIIQVLKASLGEEDLPLSEEIWNFKHVENPFGKSLILIAEDRGHIAGVRAFMKWEWVYNGISYKTYRAVDTATHPQFQGRGIFKKLTLEALRLGMDNLENFVFNTPNDQSRPGYLKMGWKQVGKIQVALHPAFNSFLKISPVSSVYEIKKTSSPNEIEDLCSRWNDNRRKDGKLFTPKSADYLSWRFENNPLQQYEVASTSKYYLSGYIKKRNMVKELRIAECIFTDKEDLKLIKKLIHKWSSKFGAQIITYSPKFLDLGPISYKGALGPILTFRELELSQREINLLQQEKNWNYSIGDLELF</sequence>
<evidence type="ECO:0000313" key="2">
    <source>
        <dbReference type="EMBL" id="QED36528.1"/>
    </source>
</evidence>
<dbReference type="RefSeq" id="WP_146830425.1">
    <property type="nucleotide sequence ID" value="NZ_CP042476.1"/>
</dbReference>
<dbReference type="SUPFAM" id="SSF55729">
    <property type="entry name" value="Acyl-CoA N-acyltransferases (Nat)"/>
    <property type="match status" value="1"/>
</dbReference>
<dbReference type="OrthoDB" id="5570877at2"/>
<organism evidence="2 3">
    <name type="scientific">Antarcticibacterium arcticum</name>
    <dbReference type="NCBI Taxonomy" id="2585771"/>
    <lineage>
        <taxon>Bacteria</taxon>
        <taxon>Pseudomonadati</taxon>
        <taxon>Bacteroidota</taxon>
        <taxon>Flavobacteriia</taxon>
        <taxon>Flavobacteriales</taxon>
        <taxon>Flavobacteriaceae</taxon>
        <taxon>Antarcticibacterium</taxon>
    </lineage>
</organism>
<feature type="domain" description="N-acetyltransferase" evidence="1">
    <location>
        <begin position="1"/>
        <end position="152"/>
    </location>
</feature>
<proteinExistence type="predicted"/>
<reference evidence="2 3" key="1">
    <citation type="submission" date="2019-08" db="EMBL/GenBank/DDBJ databases">
        <title>Antarcticibacterium arcticum sp. nov., a bacterium isolated from marine sediment of the Canadian Beaufort Sea.</title>
        <authorList>
            <person name="Lee Y.M."/>
            <person name="Baek K."/>
            <person name="Lee D.-H."/>
            <person name="Shin S.C."/>
            <person name="Jin Y.K."/>
            <person name="Park Y."/>
        </authorList>
    </citation>
    <scope>NUCLEOTIDE SEQUENCE [LARGE SCALE GENOMIC DNA]</scope>
    <source>
        <strain evidence="2 3">PAMC 28998</strain>
    </source>
</reference>
<dbReference type="InterPro" id="IPR000182">
    <property type="entry name" value="GNAT_dom"/>
</dbReference>
<name>A0A5B8YHH0_9FLAO</name>
<gene>
    <name evidence="2" type="ORF">FK178_01825</name>
</gene>
<accession>A0A5B8YHH0</accession>
<dbReference type="EMBL" id="CP042476">
    <property type="protein sequence ID" value="QED36528.1"/>
    <property type="molecule type" value="Genomic_DNA"/>
</dbReference>
<dbReference type="InterPro" id="IPR016181">
    <property type="entry name" value="Acyl_CoA_acyltransferase"/>
</dbReference>
<dbReference type="GO" id="GO:0016747">
    <property type="term" value="F:acyltransferase activity, transferring groups other than amino-acyl groups"/>
    <property type="evidence" value="ECO:0007669"/>
    <property type="project" value="InterPro"/>
</dbReference>
<evidence type="ECO:0000259" key="1">
    <source>
        <dbReference type="PROSITE" id="PS51186"/>
    </source>
</evidence>
<dbReference type="PROSITE" id="PS51186">
    <property type="entry name" value="GNAT"/>
    <property type="match status" value="1"/>
</dbReference>
<dbReference type="Pfam" id="PF13527">
    <property type="entry name" value="Acetyltransf_9"/>
    <property type="match status" value="1"/>
</dbReference>